<dbReference type="Gene3D" id="3.30.565.10">
    <property type="entry name" value="Histidine kinase-like ATPase, C-terminal domain"/>
    <property type="match status" value="1"/>
</dbReference>
<dbReference type="InterPro" id="IPR036890">
    <property type="entry name" value="HATPase_C_sf"/>
</dbReference>
<name>A0ABV5KCX5_9ACTN</name>
<dbReference type="SUPFAM" id="SSF55874">
    <property type="entry name" value="ATPase domain of HSP90 chaperone/DNA topoisomerase II/histidine kinase"/>
    <property type="match status" value="1"/>
</dbReference>
<keyword evidence="2" id="KW-0547">Nucleotide-binding</keyword>
<proteinExistence type="predicted"/>
<dbReference type="Proteomes" id="UP001589750">
    <property type="component" value="Unassembled WGS sequence"/>
</dbReference>
<dbReference type="GO" id="GO:0005524">
    <property type="term" value="F:ATP binding"/>
    <property type="evidence" value="ECO:0007669"/>
    <property type="project" value="UniProtKB-KW"/>
</dbReference>
<protein>
    <submittedName>
        <fullName evidence="2">ATP-binding protein</fullName>
    </submittedName>
</protein>
<dbReference type="EMBL" id="JBHMDG010000017">
    <property type="protein sequence ID" value="MFB9314267.1"/>
    <property type="molecule type" value="Genomic_DNA"/>
</dbReference>
<gene>
    <name evidence="2" type="ORF">ACFFRI_14525</name>
</gene>
<dbReference type="RefSeq" id="WP_140009485.1">
    <property type="nucleotide sequence ID" value="NZ_JBHMDG010000017.1"/>
</dbReference>
<sequence>MAAESTTTASTTDSTVAPEDESEPIAVETFAAAGNSVAIVPVHISYGIIERFSEGLYSSPVKTFEELVTNSYDAGAGRVWVYLPNDFKASNASLVVIDDGESMDLDGLKNLWRIGESQKRSDNRPAGRKRPVGKFGIGKLATYVLAERLTFIVHHGARYLAVTMDYAKVAEGDEFMSTTNLSLEVVELTEETALKAVRDAMVQFSDTNSLAEKELAKLGTGHWTAAILTNLKPTAQRISIPRLRWVLSTALPLNPGFALWLNDTRIRSSKESVEPSWKFVIGKDEAELVDNPDRPWKPGTATTFETEVEQPPAEGQDDGSLVPTDIPALKLKDAGVVYGTAYMYDQPLERGKSENLARSHGYFVRVRGRLINLNSEDFEVGPELRHGTLTRFRMEINADDLDEQVASARESLKESAALEQLKNYMLAVFNRARAISTAQDEGDSITRLSKAGRLSDPPPGLSQGPLRRMLQRAAAGDRSVQEILGFGEGSSESVDSALADDKELVESVLLETVAADKPFVVYDPARRAAVLNQNHPFVANYALVKGSAEPIKLLGLTEILGQAYLLDENVPSDSVARVVKRRDGFLRALANRYPRSADVIAQHLRDATNNENALEDAVGDALELLGFEVERFGGASHGVDGIATAHLGWRSDASSISYALTYDAKSTANAKKKLTEAEDGKPAIEFDAPGKIRADTARTSILKVHRQRALEAHELTVEPKYTLLIAPDYQGAVAELGLINAVCENDGITAIRVGDLARLVELFALQGFTPADMAGLFELHKPEDTRAWIEAREKAARVPKPPVGQLVDVLVKRSEAKRPASRDAVGSWLDNVGVELDSAEVDALLRGLAALAPRSIYIDDRLVALNASPTALFAEIRETLDHFDPNLAEDYLSTVPTDDDPTEIEGLK</sequence>
<comment type="caution">
    <text evidence="2">The sequence shown here is derived from an EMBL/GenBank/DDBJ whole genome shotgun (WGS) entry which is preliminary data.</text>
</comment>
<feature type="compositionally biased region" description="Low complexity" evidence="1">
    <location>
        <begin position="1"/>
        <end position="15"/>
    </location>
</feature>
<dbReference type="Pfam" id="PF13589">
    <property type="entry name" value="HATPase_c_3"/>
    <property type="match status" value="1"/>
</dbReference>
<evidence type="ECO:0000256" key="1">
    <source>
        <dbReference type="SAM" id="MobiDB-lite"/>
    </source>
</evidence>
<evidence type="ECO:0000313" key="3">
    <source>
        <dbReference type="Proteomes" id="UP001589750"/>
    </source>
</evidence>
<organism evidence="2 3">
    <name type="scientific">Nocardioides plantarum</name>
    <dbReference type="NCBI Taxonomy" id="29299"/>
    <lineage>
        <taxon>Bacteria</taxon>
        <taxon>Bacillati</taxon>
        <taxon>Actinomycetota</taxon>
        <taxon>Actinomycetes</taxon>
        <taxon>Propionibacteriales</taxon>
        <taxon>Nocardioidaceae</taxon>
        <taxon>Nocardioides</taxon>
    </lineage>
</organism>
<accession>A0ABV5KCX5</accession>
<keyword evidence="3" id="KW-1185">Reference proteome</keyword>
<evidence type="ECO:0000313" key="2">
    <source>
        <dbReference type="EMBL" id="MFB9314267.1"/>
    </source>
</evidence>
<reference evidence="2 3" key="1">
    <citation type="submission" date="2024-09" db="EMBL/GenBank/DDBJ databases">
        <authorList>
            <person name="Sun Q."/>
            <person name="Mori K."/>
        </authorList>
    </citation>
    <scope>NUCLEOTIDE SEQUENCE [LARGE SCALE GENOMIC DNA]</scope>
    <source>
        <strain evidence="2 3">JCM 9626</strain>
    </source>
</reference>
<feature type="region of interest" description="Disordered" evidence="1">
    <location>
        <begin position="1"/>
        <end position="22"/>
    </location>
</feature>
<keyword evidence="2" id="KW-0067">ATP-binding</keyword>